<dbReference type="Pfam" id="PF00963">
    <property type="entry name" value="Cohesin"/>
    <property type="match status" value="1"/>
</dbReference>
<dbReference type="AlphaFoldDB" id="A0A1Y6K709"/>
<dbReference type="CDD" id="cd08547">
    <property type="entry name" value="Type_II_cohesin"/>
    <property type="match status" value="1"/>
</dbReference>
<dbReference type="EMBL" id="LT859958">
    <property type="protein sequence ID" value="SMX54668.1"/>
    <property type="molecule type" value="Genomic_DNA"/>
</dbReference>
<protein>
    <recommendedName>
        <fullName evidence="2">Cohesin domain-containing protein</fullName>
    </recommendedName>
</protein>
<dbReference type="Gene3D" id="2.60.40.680">
    <property type="match status" value="1"/>
</dbReference>
<dbReference type="Proteomes" id="UP000195514">
    <property type="component" value="Chromosome I"/>
</dbReference>
<evidence type="ECO:0000313" key="4">
    <source>
        <dbReference type="Proteomes" id="UP000195514"/>
    </source>
</evidence>
<dbReference type="GO" id="GO:0000272">
    <property type="term" value="P:polysaccharide catabolic process"/>
    <property type="evidence" value="ECO:0007669"/>
    <property type="project" value="InterPro"/>
</dbReference>
<dbReference type="RefSeq" id="WP_087862494.1">
    <property type="nucleotide sequence ID" value="NZ_LT859958.1"/>
</dbReference>
<sequence length="179" mass="19416">MKRLCLLLLVLTAIFLPFSTTHSAHSQADTRVRVSPAQVTLQPGDRATIEIRVDAVEALFAFEADIHFDPDLISAEDLTLGSFLEPGWEPINLIDNDSGIIQYHMSQSGMDTPSKSGSGVLFSFEITLLGATAGSDIEIEHILLSDRDGFEIPCEVLHGTVKSPGSGPEFSVFLPLILH</sequence>
<feature type="domain" description="Cohesin" evidence="2">
    <location>
        <begin position="34"/>
        <end position="141"/>
    </location>
</feature>
<evidence type="ECO:0000256" key="1">
    <source>
        <dbReference type="SAM" id="SignalP"/>
    </source>
</evidence>
<evidence type="ECO:0000313" key="3">
    <source>
        <dbReference type="EMBL" id="SMX54668.1"/>
    </source>
</evidence>
<proteinExistence type="predicted"/>
<reference evidence="4" key="1">
    <citation type="submission" date="2017-05" db="EMBL/GenBank/DDBJ databases">
        <authorList>
            <person name="Kirkegaard R."/>
            <person name="Mcilroy J S."/>
        </authorList>
    </citation>
    <scope>NUCLEOTIDE SEQUENCE [LARGE SCALE GENOMIC DNA]</scope>
</reference>
<feature type="chain" id="PRO_5012622130" description="Cohesin domain-containing protein" evidence="1">
    <location>
        <begin position="24"/>
        <end position="179"/>
    </location>
</feature>
<dbReference type="SUPFAM" id="SSF49384">
    <property type="entry name" value="Carbohydrate-binding domain"/>
    <property type="match status" value="1"/>
</dbReference>
<dbReference type="InterPro" id="IPR008965">
    <property type="entry name" value="CBM2/CBM3_carb-bd_dom_sf"/>
</dbReference>
<gene>
    <name evidence="3" type="ORF">CFX1CAM_1603</name>
</gene>
<keyword evidence="1" id="KW-0732">Signal</keyword>
<dbReference type="GO" id="GO:0030246">
    <property type="term" value="F:carbohydrate binding"/>
    <property type="evidence" value="ECO:0007669"/>
    <property type="project" value="InterPro"/>
</dbReference>
<accession>A0A1Y6K709</accession>
<dbReference type="KEGG" id="abat:CFX1CAM_1603"/>
<name>A0A1Y6K709_9CHLR</name>
<organism evidence="3 4">
    <name type="scientific">Candidatus Brevifilum fermentans</name>
    <dbReference type="NCBI Taxonomy" id="1986204"/>
    <lineage>
        <taxon>Bacteria</taxon>
        <taxon>Bacillati</taxon>
        <taxon>Chloroflexota</taxon>
        <taxon>Anaerolineae</taxon>
        <taxon>Anaerolineales</taxon>
        <taxon>Anaerolineaceae</taxon>
        <taxon>Candidatus Brevifilum</taxon>
    </lineage>
</organism>
<feature type="signal peptide" evidence="1">
    <location>
        <begin position="1"/>
        <end position="23"/>
    </location>
</feature>
<keyword evidence="4" id="KW-1185">Reference proteome</keyword>
<dbReference type="InterPro" id="IPR002102">
    <property type="entry name" value="Cohesin_dom"/>
</dbReference>
<evidence type="ECO:0000259" key="2">
    <source>
        <dbReference type="Pfam" id="PF00963"/>
    </source>
</evidence>